<dbReference type="PROSITE" id="PS00075">
    <property type="entry name" value="DHFR_1"/>
    <property type="match status" value="1"/>
</dbReference>
<organism evidence="10 11">
    <name type="scientific">Terrimicrobium sacchariphilum</name>
    <dbReference type="NCBI Taxonomy" id="690879"/>
    <lineage>
        <taxon>Bacteria</taxon>
        <taxon>Pseudomonadati</taxon>
        <taxon>Verrucomicrobiota</taxon>
        <taxon>Terrimicrobiia</taxon>
        <taxon>Terrimicrobiales</taxon>
        <taxon>Terrimicrobiaceae</taxon>
        <taxon>Terrimicrobium</taxon>
    </lineage>
</organism>
<dbReference type="UniPathway" id="UPA00077">
    <property type="reaction ID" value="UER00158"/>
</dbReference>
<dbReference type="EMBL" id="BDCO01000002">
    <property type="protein sequence ID" value="GAT33487.1"/>
    <property type="molecule type" value="Genomic_DNA"/>
</dbReference>
<comment type="pathway">
    <text evidence="1">Cofactor biosynthesis; tetrahydrofolate biosynthesis; 5,6,7,8-tetrahydrofolate from 7,8-dihydrofolate: step 1/1.</text>
</comment>
<dbReference type="Pfam" id="PF00186">
    <property type="entry name" value="DHFR_1"/>
    <property type="match status" value="1"/>
</dbReference>
<accession>A0A146G9H8</accession>
<keyword evidence="6" id="KW-0560">Oxidoreductase</keyword>
<dbReference type="GO" id="GO:0004146">
    <property type="term" value="F:dihydrofolate reductase activity"/>
    <property type="evidence" value="ECO:0007669"/>
    <property type="project" value="UniProtKB-EC"/>
</dbReference>
<evidence type="ECO:0000256" key="6">
    <source>
        <dbReference type="ARBA" id="ARBA00023002"/>
    </source>
</evidence>
<comment type="similarity">
    <text evidence="2 8">Belongs to the dihydrofolate reductase family.</text>
</comment>
<dbReference type="InterPro" id="IPR001796">
    <property type="entry name" value="DHFR_dom"/>
</dbReference>
<dbReference type="GO" id="GO:0046655">
    <property type="term" value="P:folic acid metabolic process"/>
    <property type="evidence" value="ECO:0007669"/>
    <property type="project" value="TreeGrafter"/>
</dbReference>
<evidence type="ECO:0000259" key="9">
    <source>
        <dbReference type="PROSITE" id="PS51330"/>
    </source>
</evidence>
<dbReference type="GO" id="GO:0046654">
    <property type="term" value="P:tetrahydrofolate biosynthetic process"/>
    <property type="evidence" value="ECO:0007669"/>
    <property type="project" value="UniProtKB-UniPathway"/>
</dbReference>
<dbReference type="GO" id="GO:0046452">
    <property type="term" value="P:dihydrofolate metabolic process"/>
    <property type="evidence" value="ECO:0007669"/>
    <property type="project" value="TreeGrafter"/>
</dbReference>
<reference evidence="11" key="1">
    <citation type="journal article" date="2017" name="Genome Announc.">
        <title>Draft Genome Sequence of Terrimicrobium sacchariphilum NM-5T, a Facultative Anaerobic Soil Bacterium of the Class Spartobacteria.</title>
        <authorList>
            <person name="Qiu Y.L."/>
            <person name="Tourlousse D.M."/>
            <person name="Matsuura N."/>
            <person name="Ohashi A."/>
            <person name="Sekiguchi Y."/>
        </authorList>
    </citation>
    <scope>NUCLEOTIDE SEQUENCE [LARGE SCALE GENOMIC DNA]</scope>
    <source>
        <strain evidence="11">NM-5</strain>
    </source>
</reference>
<dbReference type="PRINTS" id="PR00070">
    <property type="entry name" value="DHFR"/>
</dbReference>
<evidence type="ECO:0000256" key="3">
    <source>
        <dbReference type="ARBA" id="ARBA00012856"/>
    </source>
</evidence>
<evidence type="ECO:0000256" key="1">
    <source>
        <dbReference type="ARBA" id="ARBA00004903"/>
    </source>
</evidence>
<comment type="caution">
    <text evidence="10">The sequence shown here is derived from an EMBL/GenBank/DDBJ whole genome shotgun (WGS) entry which is preliminary data.</text>
</comment>
<dbReference type="InterPro" id="IPR024072">
    <property type="entry name" value="DHFR-like_dom_sf"/>
</dbReference>
<dbReference type="PANTHER" id="PTHR48069:SF3">
    <property type="entry name" value="DIHYDROFOLATE REDUCTASE"/>
    <property type="match status" value="1"/>
</dbReference>
<dbReference type="InParanoid" id="A0A146G9H8"/>
<protein>
    <recommendedName>
        <fullName evidence="3">dihydrofolate reductase</fullName>
        <ecNumber evidence="3">1.5.1.3</ecNumber>
    </recommendedName>
</protein>
<dbReference type="PIRSF" id="PIRSF000194">
    <property type="entry name" value="DHFR"/>
    <property type="match status" value="1"/>
</dbReference>
<dbReference type="GO" id="GO:0005829">
    <property type="term" value="C:cytosol"/>
    <property type="evidence" value="ECO:0007669"/>
    <property type="project" value="TreeGrafter"/>
</dbReference>
<dbReference type="RefSeq" id="WP_075079215.1">
    <property type="nucleotide sequence ID" value="NZ_BDCO01000002.1"/>
</dbReference>
<dbReference type="GO" id="GO:0050661">
    <property type="term" value="F:NADP binding"/>
    <property type="evidence" value="ECO:0007669"/>
    <property type="project" value="InterPro"/>
</dbReference>
<proteinExistence type="inferred from homology"/>
<keyword evidence="5" id="KW-0521">NADP</keyword>
<keyword evidence="4" id="KW-0554">One-carbon metabolism</keyword>
<feature type="domain" description="DHFR" evidence="9">
    <location>
        <begin position="1"/>
        <end position="150"/>
    </location>
</feature>
<dbReference type="CDD" id="cd00209">
    <property type="entry name" value="DHFR"/>
    <property type="match status" value="1"/>
</dbReference>
<evidence type="ECO:0000313" key="11">
    <source>
        <dbReference type="Proteomes" id="UP000076023"/>
    </source>
</evidence>
<dbReference type="EC" id="1.5.1.3" evidence="3"/>
<dbReference type="OrthoDB" id="9804315at2"/>
<dbReference type="PANTHER" id="PTHR48069">
    <property type="entry name" value="DIHYDROFOLATE REDUCTASE"/>
    <property type="match status" value="1"/>
</dbReference>
<evidence type="ECO:0000256" key="8">
    <source>
        <dbReference type="RuleBase" id="RU004474"/>
    </source>
</evidence>
<dbReference type="PROSITE" id="PS51330">
    <property type="entry name" value="DHFR_2"/>
    <property type="match status" value="1"/>
</dbReference>
<evidence type="ECO:0000313" key="10">
    <source>
        <dbReference type="EMBL" id="GAT33487.1"/>
    </source>
</evidence>
<dbReference type="FunCoup" id="A0A146G9H8">
    <property type="interactions" value="425"/>
</dbReference>
<evidence type="ECO:0000256" key="2">
    <source>
        <dbReference type="ARBA" id="ARBA00009539"/>
    </source>
</evidence>
<keyword evidence="11" id="KW-1185">Reference proteome</keyword>
<comment type="function">
    <text evidence="7">Key enzyme in folate metabolism. Catalyzes an essential reaction for de novo glycine and purine synthesis, and for DNA precursor synthesis.</text>
</comment>
<dbReference type="Proteomes" id="UP000076023">
    <property type="component" value="Unassembled WGS sequence"/>
</dbReference>
<dbReference type="GO" id="GO:0006730">
    <property type="term" value="P:one-carbon metabolic process"/>
    <property type="evidence" value="ECO:0007669"/>
    <property type="project" value="UniProtKB-KW"/>
</dbReference>
<sequence length="150" mass="16750">MIAIAAMAANRVIGKAGTIPWRLPEDMKFFKRTTLGHVVLMGRKTYDSIGKPLPGRENWVLTRQEIAIPGVTVLHDLDRIPTAPKGCEIFLIGGAELYAALLPKCREILLTRLPEPVEGDAYFPAFEQDFALRETVISSPGMTVERYVRR</sequence>
<dbReference type="Gene3D" id="3.40.430.10">
    <property type="entry name" value="Dihydrofolate Reductase, subunit A"/>
    <property type="match status" value="1"/>
</dbReference>
<name>A0A146G9H8_TERSA</name>
<evidence type="ECO:0000256" key="5">
    <source>
        <dbReference type="ARBA" id="ARBA00022857"/>
    </source>
</evidence>
<evidence type="ECO:0000256" key="4">
    <source>
        <dbReference type="ARBA" id="ARBA00022563"/>
    </source>
</evidence>
<dbReference type="InterPro" id="IPR012259">
    <property type="entry name" value="DHFR"/>
</dbReference>
<dbReference type="STRING" id="690879.TSACC_21904"/>
<dbReference type="SUPFAM" id="SSF53597">
    <property type="entry name" value="Dihydrofolate reductase-like"/>
    <property type="match status" value="1"/>
</dbReference>
<evidence type="ECO:0000256" key="7">
    <source>
        <dbReference type="ARBA" id="ARBA00025067"/>
    </source>
</evidence>
<gene>
    <name evidence="10" type="ORF">TSACC_21904</name>
</gene>
<dbReference type="AlphaFoldDB" id="A0A146G9H8"/>
<dbReference type="InterPro" id="IPR017925">
    <property type="entry name" value="DHFR_CS"/>
</dbReference>